<dbReference type="OrthoDB" id="6366701at2759"/>
<keyword evidence="2" id="KW-1185">Reference proteome</keyword>
<accession>A0A1D2MN58</accession>
<proteinExistence type="predicted"/>
<gene>
    <name evidence="1" type="ORF">Ocin01_12171</name>
</gene>
<name>A0A1D2MN58_ORCCI</name>
<evidence type="ECO:0000313" key="2">
    <source>
        <dbReference type="Proteomes" id="UP000094527"/>
    </source>
</evidence>
<dbReference type="EMBL" id="LJIJ01000799">
    <property type="protein sequence ID" value="ODM94510.1"/>
    <property type="molecule type" value="Genomic_DNA"/>
</dbReference>
<dbReference type="AlphaFoldDB" id="A0A1D2MN58"/>
<organism evidence="1 2">
    <name type="scientific">Orchesella cincta</name>
    <name type="common">Springtail</name>
    <name type="synonym">Podura cincta</name>
    <dbReference type="NCBI Taxonomy" id="48709"/>
    <lineage>
        <taxon>Eukaryota</taxon>
        <taxon>Metazoa</taxon>
        <taxon>Ecdysozoa</taxon>
        <taxon>Arthropoda</taxon>
        <taxon>Hexapoda</taxon>
        <taxon>Collembola</taxon>
        <taxon>Entomobryomorpha</taxon>
        <taxon>Entomobryoidea</taxon>
        <taxon>Orchesellidae</taxon>
        <taxon>Orchesellinae</taxon>
        <taxon>Orchesella</taxon>
    </lineage>
</organism>
<reference evidence="1 2" key="1">
    <citation type="journal article" date="2016" name="Genome Biol. Evol.">
        <title>Gene Family Evolution Reflects Adaptation to Soil Environmental Stressors in the Genome of the Collembolan Orchesella cincta.</title>
        <authorList>
            <person name="Faddeeva-Vakhrusheva A."/>
            <person name="Derks M.F."/>
            <person name="Anvar S.Y."/>
            <person name="Agamennone V."/>
            <person name="Suring W."/>
            <person name="Smit S."/>
            <person name="van Straalen N.M."/>
            <person name="Roelofs D."/>
        </authorList>
    </citation>
    <scope>NUCLEOTIDE SEQUENCE [LARGE SCALE GENOMIC DNA]</scope>
    <source>
        <tissue evidence="1">Mixed pool</tissue>
    </source>
</reference>
<comment type="caution">
    <text evidence="1">The sequence shown here is derived from an EMBL/GenBank/DDBJ whole genome shotgun (WGS) entry which is preliminary data.</text>
</comment>
<sequence>MTECPVLLITLLSSAGSQTSKGFILEYEARETTGSTKISPTSRQQITNADTGHIRYPGNGQNYTNSEVSTFIFTPRDNFYQAKKNTTVTFVEDWMDDVHCYDEIHVFHLVDSSAGGKFYDWASAVCPGTDMKVLSNHDDIIIAVFMTDEKNRTGFHLIHSRVHGRKC</sequence>
<evidence type="ECO:0008006" key="3">
    <source>
        <dbReference type="Google" id="ProtNLM"/>
    </source>
</evidence>
<dbReference type="Proteomes" id="UP000094527">
    <property type="component" value="Unassembled WGS sequence"/>
</dbReference>
<evidence type="ECO:0000313" key="1">
    <source>
        <dbReference type="EMBL" id="ODM94510.1"/>
    </source>
</evidence>
<protein>
    <recommendedName>
        <fullName evidence="3">CUB domain-containing protein</fullName>
    </recommendedName>
</protein>